<reference evidence="1" key="1">
    <citation type="submission" date="2016-04" db="EMBL/GenBank/DDBJ databases">
        <authorList>
            <person name="Nguyen H.D."/>
            <person name="Samba Siva P."/>
            <person name="Cullis J."/>
            <person name="Levesque C.A."/>
            <person name="Hambleton S."/>
        </authorList>
    </citation>
    <scope>NUCLEOTIDE SEQUENCE</scope>
    <source>
        <strain evidence="1">DAOMC 236416</strain>
    </source>
</reference>
<dbReference type="EMBL" id="LWDF02000665">
    <property type="protein sequence ID" value="KAE8244378.1"/>
    <property type="molecule type" value="Genomic_DNA"/>
</dbReference>
<reference evidence="1" key="2">
    <citation type="journal article" date="2019" name="IMA Fungus">
        <title>Genome sequencing and comparison of five Tilletia species to identify candidate genes for the detection of regulated species infecting wheat.</title>
        <authorList>
            <person name="Nguyen H.D.T."/>
            <person name="Sultana T."/>
            <person name="Kesanakurti P."/>
            <person name="Hambleton S."/>
        </authorList>
    </citation>
    <scope>NUCLEOTIDE SEQUENCE</scope>
    <source>
        <strain evidence="1">DAOMC 236416</strain>
    </source>
</reference>
<dbReference type="Proteomes" id="UP000077521">
    <property type="component" value="Unassembled WGS sequence"/>
</dbReference>
<keyword evidence="2" id="KW-1185">Reference proteome</keyword>
<evidence type="ECO:0000313" key="2">
    <source>
        <dbReference type="Proteomes" id="UP000077521"/>
    </source>
</evidence>
<organism evidence="1 2">
    <name type="scientific">Tilletia indica</name>
    <dbReference type="NCBI Taxonomy" id="43049"/>
    <lineage>
        <taxon>Eukaryota</taxon>
        <taxon>Fungi</taxon>
        <taxon>Dikarya</taxon>
        <taxon>Basidiomycota</taxon>
        <taxon>Ustilaginomycotina</taxon>
        <taxon>Exobasidiomycetes</taxon>
        <taxon>Tilletiales</taxon>
        <taxon>Tilletiaceae</taxon>
        <taxon>Tilletia</taxon>
    </lineage>
</organism>
<dbReference type="AlphaFoldDB" id="A0A177TTI9"/>
<proteinExistence type="predicted"/>
<comment type="caution">
    <text evidence="1">The sequence shown here is derived from an EMBL/GenBank/DDBJ whole genome shotgun (WGS) entry which is preliminary data.</text>
</comment>
<name>A0A177TTI9_9BASI</name>
<protein>
    <submittedName>
        <fullName evidence="1">Uncharacterized protein</fullName>
    </submittedName>
</protein>
<sequence length="173" mass="19263">MPQIHPVREIITRADRLGQAFASAHAQTIPPVLSLQQNFHQAQAQSQNLPEEFIEKHLGIVRDGLMVMEGAINEMIALLFQIDIFMTDPSSESGETPQLLAGGFNPKEALGHVSDLFHMYQAELLAKRESLADLTCEDIDIDTFADRWQRLDEVEQGKKQEVDDLADLLAGLG</sequence>
<accession>A0A177TTI9</accession>
<gene>
    <name evidence="1" type="ORF">A4X13_0g6636</name>
</gene>
<evidence type="ECO:0000313" key="1">
    <source>
        <dbReference type="EMBL" id="KAE8244378.1"/>
    </source>
</evidence>